<dbReference type="InterPro" id="IPR027417">
    <property type="entry name" value="P-loop_NTPase"/>
</dbReference>
<dbReference type="PANTHER" id="PTHR32071">
    <property type="entry name" value="TRANSCRIPTIONAL REGULATORY PROTEIN"/>
    <property type="match status" value="1"/>
</dbReference>
<accession>A0A9D1NJ13</accession>
<dbReference type="InterPro" id="IPR002078">
    <property type="entry name" value="Sigma_54_int"/>
</dbReference>
<dbReference type="InterPro" id="IPR002197">
    <property type="entry name" value="HTH_Fis"/>
</dbReference>
<dbReference type="SUPFAM" id="SSF55781">
    <property type="entry name" value="GAF domain-like"/>
    <property type="match status" value="1"/>
</dbReference>
<evidence type="ECO:0000256" key="3">
    <source>
        <dbReference type="ARBA" id="ARBA00023015"/>
    </source>
</evidence>
<dbReference type="InterPro" id="IPR003593">
    <property type="entry name" value="AAA+_ATPase"/>
</dbReference>
<comment type="caution">
    <text evidence="8">The sequence shown here is derived from an EMBL/GenBank/DDBJ whole genome shotgun (WGS) entry which is preliminary data.</text>
</comment>
<dbReference type="SMART" id="SM00382">
    <property type="entry name" value="AAA"/>
    <property type="match status" value="1"/>
</dbReference>
<evidence type="ECO:0000313" key="8">
    <source>
        <dbReference type="EMBL" id="HIV03785.1"/>
    </source>
</evidence>
<dbReference type="AlphaFoldDB" id="A0A9D1NJ13"/>
<dbReference type="InterPro" id="IPR025943">
    <property type="entry name" value="Sigma_54_int_dom_ATP-bd_2"/>
</dbReference>
<dbReference type="SMART" id="SM00065">
    <property type="entry name" value="GAF"/>
    <property type="match status" value="1"/>
</dbReference>
<evidence type="ECO:0000256" key="1">
    <source>
        <dbReference type="ARBA" id="ARBA00022741"/>
    </source>
</evidence>
<proteinExistence type="predicted"/>
<dbReference type="GO" id="GO:0006355">
    <property type="term" value="P:regulation of DNA-templated transcription"/>
    <property type="evidence" value="ECO:0007669"/>
    <property type="project" value="InterPro"/>
</dbReference>
<evidence type="ECO:0000256" key="5">
    <source>
        <dbReference type="ARBA" id="ARBA00023163"/>
    </source>
</evidence>
<dbReference type="InterPro" id="IPR058031">
    <property type="entry name" value="AAA_lid_NorR"/>
</dbReference>
<evidence type="ECO:0000256" key="4">
    <source>
        <dbReference type="ARBA" id="ARBA00023125"/>
    </source>
</evidence>
<reference evidence="8" key="2">
    <citation type="journal article" date="2021" name="PeerJ">
        <title>Extensive microbial diversity within the chicken gut microbiome revealed by metagenomics and culture.</title>
        <authorList>
            <person name="Gilroy R."/>
            <person name="Ravi A."/>
            <person name="Getino M."/>
            <person name="Pursley I."/>
            <person name="Horton D.L."/>
            <person name="Alikhan N.F."/>
            <person name="Baker D."/>
            <person name="Gharbi K."/>
            <person name="Hall N."/>
            <person name="Watson M."/>
            <person name="Adriaenssens E.M."/>
            <person name="Foster-Nyarko E."/>
            <person name="Jarju S."/>
            <person name="Secka A."/>
            <person name="Antonio M."/>
            <person name="Oren A."/>
            <person name="Chaudhuri R.R."/>
            <person name="La Ragione R."/>
            <person name="Hildebrand F."/>
            <person name="Pallen M.J."/>
        </authorList>
    </citation>
    <scope>NUCLEOTIDE SEQUENCE</scope>
    <source>
        <strain evidence="8">10669</strain>
    </source>
</reference>
<dbReference type="Proteomes" id="UP000886812">
    <property type="component" value="Unassembled WGS sequence"/>
</dbReference>
<dbReference type="InterPro" id="IPR009057">
    <property type="entry name" value="Homeodomain-like_sf"/>
</dbReference>
<dbReference type="SUPFAM" id="SSF52540">
    <property type="entry name" value="P-loop containing nucleoside triphosphate hydrolases"/>
    <property type="match status" value="1"/>
</dbReference>
<dbReference type="GO" id="GO:0005524">
    <property type="term" value="F:ATP binding"/>
    <property type="evidence" value="ECO:0007669"/>
    <property type="project" value="UniProtKB-KW"/>
</dbReference>
<keyword evidence="5" id="KW-0804">Transcription</keyword>
<dbReference type="PROSITE" id="PS00676">
    <property type="entry name" value="SIGMA54_INTERACT_2"/>
    <property type="match status" value="1"/>
</dbReference>
<name>A0A9D1NJ13_9BACT</name>
<dbReference type="PRINTS" id="PR01590">
    <property type="entry name" value="HTHFIS"/>
</dbReference>
<dbReference type="Gene3D" id="1.10.8.60">
    <property type="match status" value="1"/>
</dbReference>
<dbReference type="EMBL" id="DVOG01000038">
    <property type="protein sequence ID" value="HIV03785.1"/>
    <property type="molecule type" value="Genomic_DNA"/>
</dbReference>
<dbReference type="Pfam" id="PF01590">
    <property type="entry name" value="GAF"/>
    <property type="match status" value="1"/>
</dbReference>
<dbReference type="Pfam" id="PF25601">
    <property type="entry name" value="AAA_lid_14"/>
    <property type="match status" value="1"/>
</dbReference>
<reference evidence="8" key="1">
    <citation type="submission" date="2020-10" db="EMBL/GenBank/DDBJ databases">
        <authorList>
            <person name="Gilroy R."/>
        </authorList>
    </citation>
    <scope>NUCLEOTIDE SEQUENCE</scope>
    <source>
        <strain evidence="8">10669</strain>
    </source>
</reference>
<evidence type="ECO:0000256" key="2">
    <source>
        <dbReference type="ARBA" id="ARBA00022840"/>
    </source>
</evidence>
<evidence type="ECO:0000259" key="7">
    <source>
        <dbReference type="PROSITE" id="PS50045"/>
    </source>
</evidence>
<dbReference type="Pfam" id="PF00158">
    <property type="entry name" value="Sigma54_activat"/>
    <property type="match status" value="1"/>
</dbReference>
<feature type="coiled-coil region" evidence="6">
    <location>
        <begin position="157"/>
        <end position="184"/>
    </location>
</feature>
<keyword evidence="1" id="KW-0547">Nucleotide-binding</keyword>
<dbReference type="GO" id="GO:0043565">
    <property type="term" value="F:sequence-specific DNA binding"/>
    <property type="evidence" value="ECO:0007669"/>
    <property type="project" value="InterPro"/>
</dbReference>
<evidence type="ECO:0000256" key="6">
    <source>
        <dbReference type="SAM" id="Coils"/>
    </source>
</evidence>
<gene>
    <name evidence="8" type="ORF">IAC75_01380</name>
</gene>
<evidence type="ECO:0000313" key="9">
    <source>
        <dbReference type="Proteomes" id="UP000886812"/>
    </source>
</evidence>
<keyword evidence="2" id="KW-0067">ATP-binding</keyword>
<dbReference type="PROSITE" id="PS50045">
    <property type="entry name" value="SIGMA54_INTERACT_4"/>
    <property type="match status" value="1"/>
</dbReference>
<dbReference type="InterPro" id="IPR029016">
    <property type="entry name" value="GAF-like_dom_sf"/>
</dbReference>
<keyword evidence="3" id="KW-0805">Transcription regulation</keyword>
<keyword evidence="4" id="KW-0238">DNA-binding</keyword>
<dbReference type="Gene3D" id="3.30.450.40">
    <property type="match status" value="1"/>
</dbReference>
<sequence length="511" mass="56336">MIDLLKKELSALQKISSAAVRAENGEALLEQTLDVLTQEMAMLRGTFTLRRGDAFRIEVSRGLGEDERRRGIYRLGVGITGTVAETGKPCLVPDISKDARFLNLTGARAETRGIAFLCVPVVHREDVVGTLSIDCEKEPLPRLQEKLRFLEIVGSLAAEAAAERQQASDERDALKRENLELREFIGESGSPGRLIGNSALIRGVCRDIGQVAPLGAPVLIRGASGTGKELAAEEICARGPRAGKPFVKLNCAALPEPQLEAELFGSAKGAPAGTAPRRAGRVEAADGGTLFLDEIGDLSPALQVKLLRLIQEKKFSRLGETAERAADVRIIAATSRSLEDLIAQGKFREDLFYRLSAFQILLPELAKRRCDIIPLAEHFIRKFNLRFGKKIKRISSPAVSLLVSYTWPGNVRELESCIERAVLTARDECIRSYNLPPSLQNDSVGDTRLRSDDLTLPYKTMVDEFERELLIESLKRHDGNMSAAARELRLSARLMHYKVHKLGIELKPMKK</sequence>
<dbReference type="Gene3D" id="1.10.10.60">
    <property type="entry name" value="Homeodomain-like"/>
    <property type="match status" value="1"/>
</dbReference>
<organism evidence="8 9">
    <name type="scientific">Candidatus Spyradosoma merdigallinarum</name>
    <dbReference type="NCBI Taxonomy" id="2840950"/>
    <lineage>
        <taxon>Bacteria</taxon>
        <taxon>Pseudomonadati</taxon>
        <taxon>Verrucomicrobiota</taxon>
        <taxon>Opitutia</taxon>
        <taxon>Opitutia incertae sedis</taxon>
        <taxon>Candidatus Spyradosoma</taxon>
    </lineage>
</organism>
<keyword evidence="6" id="KW-0175">Coiled coil</keyword>
<dbReference type="Pfam" id="PF02954">
    <property type="entry name" value="HTH_8"/>
    <property type="match status" value="1"/>
</dbReference>
<dbReference type="CDD" id="cd00009">
    <property type="entry name" value="AAA"/>
    <property type="match status" value="1"/>
</dbReference>
<dbReference type="FunFam" id="3.40.50.300:FF:000006">
    <property type="entry name" value="DNA-binding transcriptional regulator NtrC"/>
    <property type="match status" value="1"/>
</dbReference>
<dbReference type="InterPro" id="IPR003018">
    <property type="entry name" value="GAF"/>
</dbReference>
<feature type="domain" description="Sigma-54 factor interaction" evidence="7">
    <location>
        <begin position="194"/>
        <end position="423"/>
    </location>
</feature>
<dbReference type="Gene3D" id="3.40.50.300">
    <property type="entry name" value="P-loop containing nucleotide triphosphate hydrolases"/>
    <property type="match status" value="1"/>
</dbReference>
<protein>
    <submittedName>
        <fullName evidence="8">Sigma 54-interacting transcriptional regulator</fullName>
    </submittedName>
</protein>
<dbReference type="SUPFAM" id="SSF46689">
    <property type="entry name" value="Homeodomain-like"/>
    <property type="match status" value="1"/>
</dbReference>